<reference evidence="8 9" key="1">
    <citation type="submission" date="2022-03" db="EMBL/GenBank/DDBJ databases">
        <title>Complete genome analysis of Roseomonas KG 17.1 : a prolific producer of plant growth promoters.</title>
        <authorList>
            <person name="Saadouli I."/>
            <person name="Najjari A."/>
            <person name="Mosbah A."/>
            <person name="Ouzari H.I."/>
        </authorList>
    </citation>
    <scope>NUCLEOTIDE SEQUENCE [LARGE SCALE GENOMIC DNA]</scope>
    <source>
        <strain evidence="8 9">KG17-1</strain>
    </source>
</reference>
<dbReference type="RefSeq" id="WP_241793188.1">
    <property type="nucleotide sequence ID" value="NZ_JALBUU010000020.1"/>
</dbReference>
<dbReference type="InterPro" id="IPR050291">
    <property type="entry name" value="CDF_Transporter"/>
</dbReference>
<comment type="subcellular location">
    <subcellularLocation>
        <location evidence="1">Membrane</location>
        <topology evidence="1">Multi-pass membrane protein</topology>
    </subcellularLocation>
</comment>
<keyword evidence="3 6" id="KW-0812">Transmembrane</keyword>
<evidence type="ECO:0000256" key="3">
    <source>
        <dbReference type="ARBA" id="ARBA00022692"/>
    </source>
</evidence>
<feature type="transmembrane region" description="Helical" evidence="6">
    <location>
        <begin position="127"/>
        <end position="152"/>
    </location>
</feature>
<feature type="transmembrane region" description="Helical" evidence="6">
    <location>
        <begin position="25"/>
        <end position="44"/>
    </location>
</feature>
<dbReference type="Proteomes" id="UP001201985">
    <property type="component" value="Unassembled WGS sequence"/>
</dbReference>
<organism evidence="8 9">
    <name type="scientific">Teichococcus vastitatis</name>
    <dbReference type="NCBI Taxonomy" id="2307076"/>
    <lineage>
        <taxon>Bacteria</taxon>
        <taxon>Pseudomonadati</taxon>
        <taxon>Pseudomonadota</taxon>
        <taxon>Alphaproteobacteria</taxon>
        <taxon>Acetobacterales</taxon>
        <taxon>Roseomonadaceae</taxon>
        <taxon>Roseomonas</taxon>
    </lineage>
</organism>
<keyword evidence="5 6" id="KW-0472">Membrane</keyword>
<dbReference type="InterPro" id="IPR058533">
    <property type="entry name" value="Cation_efflux_TM"/>
</dbReference>
<evidence type="ECO:0000313" key="8">
    <source>
        <dbReference type="EMBL" id="MCI0754912.1"/>
    </source>
</evidence>
<feature type="domain" description="Cation efflux protein transmembrane" evidence="7">
    <location>
        <begin position="35"/>
        <end position="227"/>
    </location>
</feature>
<accession>A0ABS9W6J4</accession>
<feature type="transmembrane region" description="Helical" evidence="6">
    <location>
        <begin position="87"/>
        <end position="107"/>
    </location>
</feature>
<evidence type="ECO:0000313" key="9">
    <source>
        <dbReference type="Proteomes" id="UP001201985"/>
    </source>
</evidence>
<feature type="transmembrane region" description="Helical" evidence="6">
    <location>
        <begin position="56"/>
        <end position="75"/>
    </location>
</feature>
<evidence type="ECO:0000256" key="6">
    <source>
        <dbReference type="SAM" id="Phobius"/>
    </source>
</evidence>
<proteinExistence type="predicted"/>
<protein>
    <submittedName>
        <fullName evidence="8">Cation transporter</fullName>
    </submittedName>
</protein>
<dbReference type="PANTHER" id="PTHR43840">
    <property type="entry name" value="MITOCHONDRIAL METAL TRANSPORTER 1-RELATED"/>
    <property type="match status" value="1"/>
</dbReference>
<keyword evidence="4 6" id="KW-1133">Transmembrane helix</keyword>
<gene>
    <name evidence="8" type="ORF">MON41_14360</name>
</gene>
<keyword evidence="2" id="KW-0813">Transport</keyword>
<name>A0ABS9W6J4_9PROT</name>
<dbReference type="EMBL" id="JALBUU010000020">
    <property type="protein sequence ID" value="MCI0754912.1"/>
    <property type="molecule type" value="Genomic_DNA"/>
</dbReference>
<dbReference type="Pfam" id="PF01545">
    <property type="entry name" value="Cation_efflux"/>
    <property type="match status" value="1"/>
</dbReference>
<dbReference type="InterPro" id="IPR027469">
    <property type="entry name" value="Cation_efflux_TMD_sf"/>
</dbReference>
<dbReference type="Gene3D" id="1.20.1510.10">
    <property type="entry name" value="Cation efflux protein transmembrane domain"/>
    <property type="match status" value="1"/>
</dbReference>
<dbReference type="PANTHER" id="PTHR43840:SF15">
    <property type="entry name" value="MITOCHONDRIAL METAL TRANSPORTER 1-RELATED"/>
    <property type="match status" value="1"/>
</dbReference>
<evidence type="ECO:0000256" key="2">
    <source>
        <dbReference type="ARBA" id="ARBA00022448"/>
    </source>
</evidence>
<keyword evidence="9" id="KW-1185">Reference proteome</keyword>
<evidence type="ECO:0000256" key="4">
    <source>
        <dbReference type="ARBA" id="ARBA00022989"/>
    </source>
</evidence>
<evidence type="ECO:0000256" key="1">
    <source>
        <dbReference type="ARBA" id="ARBA00004141"/>
    </source>
</evidence>
<evidence type="ECO:0000256" key="5">
    <source>
        <dbReference type="ARBA" id="ARBA00023136"/>
    </source>
</evidence>
<dbReference type="SUPFAM" id="SSF161111">
    <property type="entry name" value="Cation efflux protein transmembrane domain-like"/>
    <property type="match status" value="1"/>
</dbReference>
<sequence length="318" mass="35189">MRPIGAVEFPEEVERTYRKARRLEWVTVAYISSAAIILYLTMGTSQAMRTSFFEDVVSIVPAIAFLVGTAVARRAPSTDYPYGTHRATSIAYLTASLALCAMGLFLLAEATVTVFSSEKTTIGGVSLFGTVIWGGWLMLAAVAYSAIPSFVLGRMKLRLAPRIHDKVLFADAQMMKADWMAESATAIGVLGVGLGYWWVDPLAAALVSTDILKDGVTNLKTAVLDLVDRRPEKTDQSGMERLPERVCEMLRGLDWVRDADVRLREEGHIFMGEAFVVPRRGTEDLTERIREAAEAARALDWRMHELTIMPVEDLPRNA</sequence>
<comment type="caution">
    <text evidence="8">The sequence shown here is derived from an EMBL/GenBank/DDBJ whole genome shotgun (WGS) entry which is preliminary data.</text>
</comment>
<evidence type="ECO:0000259" key="7">
    <source>
        <dbReference type="Pfam" id="PF01545"/>
    </source>
</evidence>